<dbReference type="InterPro" id="IPR003356">
    <property type="entry name" value="DNA_methylase_A-5"/>
</dbReference>
<evidence type="ECO:0000313" key="9">
    <source>
        <dbReference type="Proteomes" id="UP000244093"/>
    </source>
</evidence>
<organism evidence="8 9">
    <name type="scientific">Zestosphaera tikiterensis</name>
    <dbReference type="NCBI Taxonomy" id="1973259"/>
    <lineage>
        <taxon>Archaea</taxon>
        <taxon>Thermoproteota</taxon>
        <taxon>Thermoprotei</taxon>
        <taxon>Desulfurococcales</taxon>
        <taxon>Desulfurococcaceae</taxon>
        <taxon>Zestosphaera</taxon>
    </lineage>
</organism>
<dbReference type="InterPro" id="IPR050953">
    <property type="entry name" value="N4_N6_ade-DNA_methylase"/>
</dbReference>
<dbReference type="GO" id="GO:0009307">
    <property type="term" value="P:DNA restriction-modification system"/>
    <property type="evidence" value="ECO:0007669"/>
    <property type="project" value="UniProtKB-KW"/>
</dbReference>
<keyword evidence="3" id="KW-0808">Transferase</keyword>
<dbReference type="InterPro" id="IPR029063">
    <property type="entry name" value="SAM-dependent_MTases_sf"/>
</dbReference>
<evidence type="ECO:0000259" key="7">
    <source>
        <dbReference type="Pfam" id="PF02384"/>
    </source>
</evidence>
<dbReference type="AlphaFoldDB" id="A0A2R7Y4B3"/>
<protein>
    <recommendedName>
        <fullName evidence="1">site-specific DNA-methyltransferase (adenine-specific)</fullName>
        <ecNumber evidence="1">2.1.1.72</ecNumber>
    </recommendedName>
</protein>
<accession>A0A2R7Y4B3</accession>
<dbReference type="EMBL" id="NBVN01000004">
    <property type="protein sequence ID" value="PUA32396.1"/>
    <property type="molecule type" value="Genomic_DNA"/>
</dbReference>
<name>A0A2R7Y4B3_9CREN</name>
<dbReference type="PANTHER" id="PTHR33841:SF6">
    <property type="entry name" value="TYPE II METHYLTRANSFERASE M.HINDII"/>
    <property type="match status" value="1"/>
</dbReference>
<dbReference type="PANTHER" id="PTHR33841">
    <property type="entry name" value="DNA METHYLTRANSFERASE YEEA-RELATED"/>
    <property type="match status" value="1"/>
</dbReference>
<dbReference type="SUPFAM" id="SSF53335">
    <property type="entry name" value="S-adenosyl-L-methionine-dependent methyltransferases"/>
    <property type="match status" value="1"/>
</dbReference>
<dbReference type="Pfam" id="PF02384">
    <property type="entry name" value="N6_Mtase"/>
    <property type="match status" value="1"/>
</dbReference>
<dbReference type="GO" id="GO:0032259">
    <property type="term" value="P:methylation"/>
    <property type="evidence" value="ECO:0007669"/>
    <property type="project" value="UniProtKB-KW"/>
</dbReference>
<evidence type="ECO:0000256" key="6">
    <source>
        <dbReference type="ARBA" id="ARBA00047942"/>
    </source>
</evidence>
<feature type="domain" description="DNA methylase adenine-specific" evidence="7">
    <location>
        <begin position="329"/>
        <end position="501"/>
    </location>
</feature>
<dbReference type="Proteomes" id="UP000244093">
    <property type="component" value="Unassembled WGS sequence"/>
</dbReference>
<gene>
    <name evidence="8" type="ORF">B7O98_07005</name>
</gene>
<dbReference type="GO" id="GO:0009007">
    <property type="term" value="F:site-specific DNA-methyltransferase (adenine-specific) activity"/>
    <property type="evidence" value="ECO:0007669"/>
    <property type="project" value="UniProtKB-EC"/>
</dbReference>
<dbReference type="InterPro" id="IPR002052">
    <property type="entry name" value="DNA_methylase_N6_adenine_CS"/>
</dbReference>
<keyword evidence="2" id="KW-0489">Methyltransferase</keyword>
<evidence type="ECO:0000256" key="4">
    <source>
        <dbReference type="ARBA" id="ARBA00022747"/>
    </source>
</evidence>
<dbReference type="Gene3D" id="3.40.50.150">
    <property type="entry name" value="Vaccinia Virus protein VP39"/>
    <property type="match status" value="1"/>
</dbReference>
<dbReference type="GO" id="GO:0003677">
    <property type="term" value="F:DNA binding"/>
    <property type="evidence" value="ECO:0007669"/>
    <property type="project" value="UniProtKB-KW"/>
</dbReference>
<keyword evidence="5" id="KW-0238">DNA-binding</keyword>
<dbReference type="PRINTS" id="PR00507">
    <property type="entry name" value="N12N6MTFRASE"/>
</dbReference>
<evidence type="ECO:0000313" key="8">
    <source>
        <dbReference type="EMBL" id="PUA32396.1"/>
    </source>
</evidence>
<evidence type="ECO:0000256" key="3">
    <source>
        <dbReference type="ARBA" id="ARBA00022679"/>
    </source>
</evidence>
<dbReference type="PROSITE" id="PS00092">
    <property type="entry name" value="N6_MTASE"/>
    <property type="match status" value="1"/>
</dbReference>
<comment type="caution">
    <text evidence="8">The sequence shown here is derived from an EMBL/GenBank/DDBJ whole genome shotgun (WGS) entry which is preliminary data.</text>
</comment>
<proteinExistence type="predicted"/>
<dbReference type="GO" id="GO:0008170">
    <property type="term" value="F:N-methyltransferase activity"/>
    <property type="evidence" value="ECO:0007669"/>
    <property type="project" value="InterPro"/>
</dbReference>
<sequence>MSKVGLEFTQISFASEVKDWINEIIKNERLRFEYADIEIKDPRRKRADVILWEKRREKKPALLIEIWDPSTPPWEDALDSALAKAWKNNIPYFVVWNLTHFYCWDTFKEGEVIDKLWWPHAGVSEVVTKALTYEDAILKYSEGIKNYIRNFLKEFEEVYYGIKAKPLLGIDERFIYRLRGTIHALSIPVFEELKKRTQEDIRFKKELIKYFKEQGWTFKGTDEDFERVARQYIYLLTNKLLFYNVLRTIPSYRELPKIEIPKDVTTGEKLRDILNSYFERAFKTTGNYETILLTDFLDSIIPPDGVVEGLKEFIRKISDYDFSKITYEILGNIFQRLIPEEERHKLGQYFTRSDVVDLIVGFCVRNADDKVLDGSCGAGTFLVRSYVRKKLLNPSKKHKELIKELFGIDIAKFPAHLSIINLASRNLSEVENYPNIIHKDFFDVSPSGKYPLTDVKHNEVKHKVETLGKKEFFIEIPESFDAVVMNPPYTRQEELEDILEEERAKRMMYALRIG</sequence>
<evidence type="ECO:0000256" key="5">
    <source>
        <dbReference type="ARBA" id="ARBA00023125"/>
    </source>
</evidence>
<reference evidence="8 9" key="1">
    <citation type="journal article" date="2018" name="Syst. Appl. Microbiol.">
        <title>A new symbiotic nanoarchaeote (Candidatus Nanoclepta minutus) and its host (Zestosphaera tikiterensis gen. nov., sp. nov.) from a New Zealand hot spring.</title>
        <authorList>
            <person name="St John E."/>
            <person name="Liu Y."/>
            <person name="Podar M."/>
            <person name="Stott M.B."/>
            <person name="Meneghin J."/>
            <person name="Chen Z."/>
            <person name="Lagutin K."/>
            <person name="Mitchell K."/>
            <person name="Reysenbach A.L."/>
        </authorList>
    </citation>
    <scope>NUCLEOTIDE SEQUENCE [LARGE SCALE GENOMIC DNA]</scope>
    <source>
        <strain evidence="8">NZ3</strain>
    </source>
</reference>
<evidence type="ECO:0000256" key="1">
    <source>
        <dbReference type="ARBA" id="ARBA00011900"/>
    </source>
</evidence>
<dbReference type="EC" id="2.1.1.72" evidence="1"/>
<comment type="catalytic activity">
    <reaction evidence="6">
        <text>a 2'-deoxyadenosine in DNA + S-adenosyl-L-methionine = an N(6)-methyl-2'-deoxyadenosine in DNA + S-adenosyl-L-homocysteine + H(+)</text>
        <dbReference type="Rhea" id="RHEA:15197"/>
        <dbReference type="Rhea" id="RHEA-COMP:12418"/>
        <dbReference type="Rhea" id="RHEA-COMP:12419"/>
        <dbReference type="ChEBI" id="CHEBI:15378"/>
        <dbReference type="ChEBI" id="CHEBI:57856"/>
        <dbReference type="ChEBI" id="CHEBI:59789"/>
        <dbReference type="ChEBI" id="CHEBI:90615"/>
        <dbReference type="ChEBI" id="CHEBI:90616"/>
        <dbReference type="EC" id="2.1.1.72"/>
    </reaction>
</comment>
<keyword evidence="4" id="KW-0680">Restriction system</keyword>
<evidence type="ECO:0000256" key="2">
    <source>
        <dbReference type="ARBA" id="ARBA00022603"/>
    </source>
</evidence>